<name>A0A4Y6UZT5_SACBS</name>
<dbReference type="InterPro" id="IPR002401">
    <property type="entry name" value="Cyt_P450_E_grp-I"/>
</dbReference>
<feature type="binding site" description="axial binding residue" evidence="6">
    <location>
        <position position="365"/>
    </location>
    <ligand>
        <name>heme</name>
        <dbReference type="ChEBI" id="CHEBI:30413"/>
    </ligand>
    <ligandPart>
        <name>Fe</name>
        <dbReference type="ChEBI" id="CHEBI:18248"/>
    </ligandPart>
</feature>
<dbReference type="RefSeq" id="WP_141448644.1">
    <property type="nucleotide sequence ID" value="NZ_CP041217.1"/>
</dbReference>
<evidence type="ECO:0000256" key="2">
    <source>
        <dbReference type="ARBA" id="ARBA00022617"/>
    </source>
</evidence>
<dbReference type="InterPro" id="IPR001128">
    <property type="entry name" value="Cyt_P450"/>
</dbReference>
<dbReference type="GO" id="GO:0020037">
    <property type="term" value="F:heme binding"/>
    <property type="evidence" value="ECO:0007669"/>
    <property type="project" value="InterPro"/>
</dbReference>
<comment type="similarity">
    <text evidence="1">Belongs to the cytochrome P450 family.</text>
</comment>
<dbReference type="EMBL" id="CP041217">
    <property type="protein sequence ID" value="QDH22100.1"/>
    <property type="molecule type" value="Genomic_DNA"/>
</dbReference>
<proteinExistence type="inferred from homology"/>
<keyword evidence="3 6" id="KW-0479">Metal-binding</keyword>
<dbReference type="KEGG" id="saca:FFV09_15355"/>
<dbReference type="PRINTS" id="PR00463">
    <property type="entry name" value="EP450I"/>
</dbReference>
<dbReference type="GO" id="GO:0005506">
    <property type="term" value="F:iron ion binding"/>
    <property type="evidence" value="ECO:0007669"/>
    <property type="project" value="InterPro"/>
</dbReference>
<gene>
    <name evidence="7" type="ORF">FFV09_15355</name>
</gene>
<organism evidence="7 8">
    <name type="scientific">Saccharibacillus brassicae</name>
    <dbReference type="NCBI Taxonomy" id="2583377"/>
    <lineage>
        <taxon>Bacteria</taxon>
        <taxon>Bacillati</taxon>
        <taxon>Bacillota</taxon>
        <taxon>Bacilli</taxon>
        <taxon>Bacillales</taxon>
        <taxon>Paenibacillaceae</taxon>
        <taxon>Saccharibacillus</taxon>
    </lineage>
</organism>
<dbReference type="Gene3D" id="1.10.630.10">
    <property type="entry name" value="Cytochrome P450"/>
    <property type="match status" value="1"/>
</dbReference>
<evidence type="ECO:0000256" key="4">
    <source>
        <dbReference type="ARBA" id="ARBA00023002"/>
    </source>
</evidence>
<evidence type="ECO:0000256" key="6">
    <source>
        <dbReference type="PIRSR" id="PIRSR602401-1"/>
    </source>
</evidence>
<dbReference type="PANTHER" id="PTHR24302">
    <property type="entry name" value="CYTOCHROME P450 FAMILY 3"/>
    <property type="match status" value="1"/>
</dbReference>
<evidence type="ECO:0000256" key="5">
    <source>
        <dbReference type="ARBA" id="ARBA00023004"/>
    </source>
</evidence>
<dbReference type="GO" id="GO:0016705">
    <property type="term" value="F:oxidoreductase activity, acting on paired donors, with incorporation or reduction of molecular oxygen"/>
    <property type="evidence" value="ECO:0007669"/>
    <property type="project" value="InterPro"/>
</dbReference>
<dbReference type="OrthoDB" id="9764248at2"/>
<sequence length="427" mass="48890">MTQNEQTPQEHTLDNSLALLKDGYDFIFKRRREMDTDIFQTRLLGQKAICIGGKEAAELFYDTTKFKRSGAIPKRIQKSLFGVDAIQTLDGDAHRHRKMLFMSLMSRERLDVFMQLLAEEWEAAAGRWERLEELELFGESQELLYRAACRWAGVPVEEETARQRADDMGDMVEAFGAVGPRHAAGRRARRRIEDWLEGYILDLRAGEFKVPEDTAAYAMAFHRDLQDRELDARMAAIELINIVRPIVAIGRYVVFGAIALHEHPAYRAKLAADESKYRQWFVQETRRYYPFTPFLGASVIHDFTWQGHEFEEGTMVLLDIYGTTHDPKLWDEPDAFKPERFEHWGGSPFDLIPQGGGDHRGGHRCAGEWLTIDAMAVSLEYLANRLEYEVPAQDLGLSLSRMPALPESRFVMRSVRRKQGAGTVSGV</sequence>
<dbReference type="InterPro" id="IPR050705">
    <property type="entry name" value="Cytochrome_P450_3A"/>
</dbReference>
<keyword evidence="8" id="KW-1185">Reference proteome</keyword>
<comment type="cofactor">
    <cofactor evidence="6">
        <name>heme</name>
        <dbReference type="ChEBI" id="CHEBI:30413"/>
    </cofactor>
</comment>
<dbReference type="GO" id="GO:0004497">
    <property type="term" value="F:monooxygenase activity"/>
    <property type="evidence" value="ECO:0007669"/>
    <property type="project" value="InterPro"/>
</dbReference>
<dbReference type="AlphaFoldDB" id="A0A4Y6UZT5"/>
<accession>A0A4Y6UZT5</accession>
<keyword evidence="2 6" id="KW-0349">Heme</keyword>
<protein>
    <submittedName>
        <fullName evidence="7">Cytochrome P450</fullName>
    </submittedName>
</protein>
<keyword evidence="4" id="KW-0560">Oxidoreductase</keyword>
<evidence type="ECO:0000313" key="7">
    <source>
        <dbReference type="EMBL" id="QDH22100.1"/>
    </source>
</evidence>
<evidence type="ECO:0000256" key="3">
    <source>
        <dbReference type="ARBA" id="ARBA00022723"/>
    </source>
</evidence>
<dbReference type="Proteomes" id="UP000316968">
    <property type="component" value="Chromosome"/>
</dbReference>
<dbReference type="Pfam" id="PF00067">
    <property type="entry name" value="p450"/>
    <property type="match status" value="1"/>
</dbReference>
<dbReference type="SUPFAM" id="SSF48264">
    <property type="entry name" value="Cytochrome P450"/>
    <property type="match status" value="1"/>
</dbReference>
<evidence type="ECO:0000313" key="8">
    <source>
        <dbReference type="Proteomes" id="UP000316968"/>
    </source>
</evidence>
<dbReference type="InterPro" id="IPR036396">
    <property type="entry name" value="Cyt_P450_sf"/>
</dbReference>
<dbReference type="CDD" id="cd11067">
    <property type="entry name" value="CYP152"/>
    <property type="match status" value="1"/>
</dbReference>
<evidence type="ECO:0000256" key="1">
    <source>
        <dbReference type="ARBA" id="ARBA00010617"/>
    </source>
</evidence>
<reference evidence="7 8" key="1">
    <citation type="submission" date="2019-06" db="EMBL/GenBank/DDBJ databases">
        <title>Saccharibacillus brassicae sp. nov., an endophytic bacterium isolated from Chinese cabbage seeds (Brassica pekinensis).</title>
        <authorList>
            <person name="Jiang L."/>
            <person name="Lee J."/>
            <person name="Kim S.W."/>
        </authorList>
    </citation>
    <scope>NUCLEOTIDE SEQUENCE [LARGE SCALE GENOMIC DNA]</scope>
    <source>
        <strain evidence="8">KCTC 43072 / ATSA2</strain>
    </source>
</reference>
<keyword evidence="5 6" id="KW-0408">Iron</keyword>
<dbReference type="PANTHER" id="PTHR24302:SF15">
    <property type="entry name" value="FATTY-ACID PEROXYGENASE"/>
    <property type="match status" value="1"/>
</dbReference>